<dbReference type="Ensembl" id="ENSSPUT00000022872.1">
    <property type="protein sequence ID" value="ENSSPUP00000021457.1"/>
    <property type="gene ID" value="ENSSPUG00000016494.1"/>
</dbReference>
<keyword evidence="4" id="KW-0472">Membrane</keyword>
<evidence type="ECO:0000313" key="7">
    <source>
        <dbReference type="Ensembl" id="ENSSPUP00000021457.1"/>
    </source>
</evidence>
<evidence type="ECO:0000313" key="8">
    <source>
        <dbReference type="Proteomes" id="UP000694392"/>
    </source>
</evidence>
<dbReference type="FunFam" id="3.30.450.60:FF:000002">
    <property type="entry name" value="AP-2 complex subunit mu, putative"/>
    <property type="match status" value="1"/>
</dbReference>
<feature type="domain" description="AP complex mu/sigma subunit" evidence="6">
    <location>
        <begin position="4"/>
        <end position="84"/>
    </location>
</feature>
<dbReference type="InterPro" id="IPR022775">
    <property type="entry name" value="AP_mu_sigma_su"/>
</dbReference>
<keyword evidence="2" id="KW-0813">Transport</keyword>
<accession>A0A8D0HB28</accession>
<evidence type="ECO:0000256" key="2">
    <source>
        <dbReference type="ARBA" id="ARBA00022448"/>
    </source>
</evidence>
<name>A0A8D0HB28_SPHPU</name>
<dbReference type="GO" id="GO:0005905">
    <property type="term" value="C:clathrin-coated pit"/>
    <property type="evidence" value="ECO:0007669"/>
    <property type="project" value="UniProtKB-KW"/>
</dbReference>
<dbReference type="SUPFAM" id="SSF64356">
    <property type="entry name" value="SNARE-like"/>
    <property type="match status" value="1"/>
</dbReference>
<evidence type="ECO:0000259" key="6">
    <source>
        <dbReference type="Pfam" id="PF01217"/>
    </source>
</evidence>
<sequence>MAHEELHFVHVRHAGLYFVATATPGISPFTAVEFLNRLVTLLRDYCGPLSEKTIGLNFALIYELLDEMLDYGYIQTTAPDMLKNFIQMEPVLSQPFSLLDLSTVGLVSIPPPSGER</sequence>
<evidence type="ECO:0000256" key="5">
    <source>
        <dbReference type="ARBA" id="ARBA00023176"/>
    </source>
</evidence>
<dbReference type="GO" id="GO:0015031">
    <property type="term" value="P:protein transport"/>
    <property type="evidence" value="ECO:0007669"/>
    <property type="project" value="UniProtKB-KW"/>
</dbReference>
<dbReference type="PANTHER" id="PTHR10529">
    <property type="entry name" value="AP COMPLEX SUBUNIT MU"/>
    <property type="match status" value="1"/>
</dbReference>
<keyword evidence="8" id="KW-1185">Reference proteome</keyword>
<evidence type="ECO:0000256" key="1">
    <source>
        <dbReference type="ARBA" id="ARBA00004277"/>
    </source>
</evidence>
<dbReference type="Gene3D" id="3.30.450.60">
    <property type="match status" value="1"/>
</dbReference>
<dbReference type="InterPro" id="IPR011012">
    <property type="entry name" value="Longin-like_dom_sf"/>
</dbReference>
<dbReference type="Proteomes" id="UP000694392">
    <property type="component" value="Unplaced"/>
</dbReference>
<keyword evidence="5" id="KW-0168">Coated pit</keyword>
<protein>
    <recommendedName>
        <fullName evidence="6">AP complex mu/sigma subunit domain-containing protein</fullName>
    </recommendedName>
</protein>
<dbReference type="InterPro" id="IPR050431">
    <property type="entry name" value="Adaptor_comp_med_subunit"/>
</dbReference>
<dbReference type="AlphaFoldDB" id="A0A8D0HB28"/>
<evidence type="ECO:0000256" key="3">
    <source>
        <dbReference type="ARBA" id="ARBA00022927"/>
    </source>
</evidence>
<dbReference type="GeneTree" id="ENSGT00940000159929"/>
<proteinExistence type="predicted"/>
<reference evidence="7" key="2">
    <citation type="submission" date="2025-09" db="UniProtKB">
        <authorList>
            <consortium name="Ensembl"/>
        </authorList>
    </citation>
    <scope>IDENTIFICATION</scope>
</reference>
<comment type="subcellular location">
    <subcellularLocation>
        <location evidence="1">Membrane</location>
        <location evidence="1">Coated pit</location>
        <topology evidence="1">Peripheral membrane protein</topology>
        <orientation evidence="1">Cytoplasmic side</orientation>
    </subcellularLocation>
</comment>
<evidence type="ECO:0000256" key="4">
    <source>
        <dbReference type="ARBA" id="ARBA00023136"/>
    </source>
</evidence>
<organism evidence="7 8">
    <name type="scientific">Sphenodon punctatus</name>
    <name type="common">Tuatara</name>
    <name type="synonym">Hatteria punctata</name>
    <dbReference type="NCBI Taxonomy" id="8508"/>
    <lineage>
        <taxon>Eukaryota</taxon>
        <taxon>Metazoa</taxon>
        <taxon>Chordata</taxon>
        <taxon>Craniata</taxon>
        <taxon>Vertebrata</taxon>
        <taxon>Euteleostomi</taxon>
        <taxon>Lepidosauria</taxon>
        <taxon>Sphenodontia</taxon>
        <taxon>Sphenodontidae</taxon>
        <taxon>Sphenodon</taxon>
    </lineage>
</organism>
<reference evidence="7" key="1">
    <citation type="submission" date="2025-08" db="UniProtKB">
        <authorList>
            <consortium name="Ensembl"/>
        </authorList>
    </citation>
    <scope>IDENTIFICATION</scope>
</reference>
<dbReference type="Pfam" id="PF01217">
    <property type="entry name" value="Clat_adaptor_s"/>
    <property type="match status" value="1"/>
</dbReference>
<keyword evidence="3" id="KW-0653">Protein transport</keyword>